<proteinExistence type="predicted"/>
<feature type="region of interest" description="Disordered" evidence="1">
    <location>
        <begin position="1"/>
        <end position="20"/>
    </location>
</feature>
<evidence type="ECO:0000313" key="2">
    <source>
        <dbReference type="Proteomes" id="UP000887565"/>
    </source>
</evidence>
<dbReference type="WBParaSite" id="nRc.2.0.1.t04533-RA">
    <property type="protein sequence ID" value="nRc.2.0.1.t04533-RA"/>
    <property type="gene ID" value="nRc.2.0.1.g04533"/>
</dbReference>
<protein>
    <submittedName>
        <fullName evidence="3">Uncharacterized protein</fullName>
    </submittedName>
</protein>
<evidence type="ECO:0000256" key="1">
    <source>
        <dbReference type="SAM" id="MobiDB-lite"/>
    </source>
</evidence>
<sequence length="69" mass="7956">MKKQTQSGFGRMCCSKSGSNECSLQDPDAKKEFLKFFGTGCDIAEKNYIEKHKKNYRITMNRFSCLFTV</sequence>
<dbReference type="Proteomes" id="UP000887565">
    <property type="component" value="Unplaced"/>
</dbReference>
<reference evidence="3" key="1">
    <citation type="submission" date="2022-11" db="UniProtKB">
        <authorList>
            <consortium name="WormBaseParasite"/>
        </authorList>
    </citation>
    <scope>IDENTIFICATION</scope>
</reference>
<organism evidence="2 3">
    <name type="scientific">Romanomermis culicivorax</name>
    <name type="common">Nematode worm</name>
    <dbReference type="NCBI Taxonomy" id="13658"/>
    <lineage>
        <taxon>Eukaryota</taxon>
        <taxon>Metazoa</taxon>
        <taxon>Ecdysozoa</taxon>
        <taxon>Nematoda</taxon>
        <taxon>Enoplea</taxon>
        <taxon>Dorylaimia</taxon>
        <taxon>Mermithida</taxon>
        <taxon>Mermithoidea</taxon>
        <taxon>Mermithidae</taxon>
        <taxon>Romanomermis</taxon>
    </lineage>
</organism>
<dbReference type="AlphaFoldDB" id="A0A915HRI1"/>
<accession>A0A915HRI1</accession>
<keyword evidence="2" id="KW-1185">Reference proteome</keyword>
<name>A0A915HRI1_ROMCU</name>
<evidence type="ECO:0000313" key="3">
    <source>
        <dbReference type="WBParaSite" id="nRc.2.0.1.t04533-RA"/>
    </source>
</evidence>